<dbReference type="Proteomes" id="UP001213000">
    <property type="component" value="Unassembled WGS sequence"/>
</dbReference>
<dbReference type="GO" id="GO:0006886">
    <property type="term" value="P:intracellular protein transport"/>
    <property type="evidence" value="ECO:0007669"/>
    <property type="project" value="TreeGrafter"/>
</dbReference>
<evidence type="ECO:0000256" key="4">
    <source>
        <dbReference type="ARBA" id="ARBA00022927"/>
    </source>
</evidence>
<dbReference type="GO" id="GO:0005829">
    <property type="term" value="C:cytosol"/>
    <property type="evidence" value="ECO:0007669"/>
    <property type="project" value="GOC"/>
</dbReference>
<dbReference type="Pfam" id="PF03635">
    <property type="entry name" value="Vps35"/>
    <property type="match status" value="1"/>
</dbReference>
<comment type="function">
    <text evidence="6">Plays a role in vesicular protein sorting.</text>
</comment>
<evidence type="ECO:0000256" key="5">
    <source>
        <dbReference type="ARBA" id="ARBA00023136"/>
    </source>
</evidence>
<dbReference type="GO" id="GO:0005770">
    <property type="term" value="C:late endosome"/>
    <property type="evidence" value="ECO:0007669"/>
    <property type="project" value="TreeGrafter"/>
</dbReference>
<dbReference type="Gene3D" id="1.25.40.660">
    <property type="entry name" value="Vacuolar protein sorting-associated protein 35, helical subcomplex Vps35-C"/>
    <property type="match status" value="1"/>
</dbReference>
<feature type="compositionally biased region" description="Basic and acidic residues" evidence="7">
    <location>
        <begin position="800"/>
        <end position="826"/>
    </location>
</feature>
<name>A0AAD5W5M7_9AGAR</name>
<reference evidence="8" key="1">
    <citation type="submission" date="2022-07" db="EMBL/GenBank/DDBJ databases">
        <title>Genome Sequence of Leucocoprinus birnbaumii.</title>
        <authorList>
            <person name="Buettner E."/>
        </authorList>
    </citation>
    <scope>NUCLEOTIDE SEQUENCE</scope>
    <source>
        <strain evidence="8">VT141</strain>
    </source>
</reference>
<feature type="compositionally biased region" description="Low complexity" evidence="7">
    <location>
        <begin position="361"/>
        <end position="376"/>
    </location>
</feature>
<dbReference type="PANTHER" id="PTHR11099">
    <property type="entry name" value="VACUOLAR SORTING PROTEIN 35"/>
    <property type="match status" value="1"/>
</dbReference>
<comment type="subcellular location">
    <subcellularLocation>
        <location evidence="1">Membrane</location>
        <topology evidence="1">Peripheral membrane protein</topology>
    </subcellularLocation>
</comment>
<feature type="region of interest" description="Disordered" evidence="7">
    <location>
        <begin position="792"/>
        <end position="837"/>
    </location>
</feature>
<evidence type="ECO:0000256" key="7">
    <source>
        <dbReference type="SAM" id="MobiDB-lite"/>
    </source>
</evidence>
<feature type="region of interest" description="Disordered" evidence="7">
    <location>
        <begin position="329"/>
        <end position="402"/>
    </location>
</feature>
<evidence type="ECO:0000256" key="2">
    <source>
        <dbReference type="ARBA" id="ARBA00006536"/>
    </source>
</evidence>
<dbReference type="PANTHER" id="PTHR11099:SF0">
    <property type="entry name" value="VACUOLAR PROTEIN SORTING-ASSOCIATED PROTEIN 35"/>
    <property type="match status" value="1"/>
</dbReference>
<evidence type="ECO:0000256" key="1">
    <source>
        <dbReference type="ARBA" id="ARBA00004170"/>
    </source>
</evidence>
<comment type="caution">
    <text evidence="8">The sequence shown here is derived from an EMBL/GenBank/DDBJ whole genome shotgun (WGS) entry which is preliminary data.</text>
</comment>
<keyword evidence="9" id="KW-1185">Reference proteome</keyword>
<organism evidence="8 9">
    <name type="scientific">Leucocoprinus birnbaumii</name>
    <dbReference type="NCBI Taxonomy" id="56174"/>
    <lineage>
        <taxon>Eukaryota</taxon>
        <taxon>Fungi</taxon>
        <taxon>Dikarya</taxon>
        <taxon>Basidiomycota</taxon>
        <taxon>Agaricomycotina</taxon>
        <taxon>Agaricomycetes</taxon>
        <taxon>Agaricomycetidae</taxon>
        <taxon>Agaricales</taxon>
        <taxon>Agaricineae</taxon>
        <taxon>Agaricaceae</taxon>
        <taxon>Leucocoprinus</taxon>
    </lineage>
</organism>
<accession>A0AAD5W5M7</accession>
<proteinExistence type="inferred from homology"/>
<evidence type="ECO:0000313" key="9">
    <source>
        <dbReference type="Proteomes" id="UP001213000"/>
    </source>
</evidence>
<protein>
    <recommendedName>
        <fullName evidence="6">Vacuolar protein sorting-associated protein 35</fullName>
    </recommendedName>
</protein>
<keyword evidence="5" id="KW-0472">Membrane</keyword>
<dbReference type="InterPro" id="IPR042491">
    <property type="entry name" value="Vps35_C"/>
</dbReference>
<dbReference type="AlphaFoldDB" id="A0AAD5W5M7"/>
<evidence type="ECO:0000313" key="8">
    <source>
        <dbReference type="EMBL" id="KAJ3574988.1"/>
    </source>
</evidence>
<dbReference type="EMBL" id="JANIEX010000051">
    <property type="protein sequence ID" value="KAJ3574988.1"/>
    <property type="molecule type" value="Genomic_DNA"/>
</dbReference>
<comment type="similarity">
    <text evidence="2 6">Belongs to the VPS35 family.</text>
</comment>
<gene>
    <name evidence="8" type="ORF">NP233_g1392</name>
</gene>
<evidence type="ECO:0000256" key="6">
    <source>
        <dbReference type="PIRNR" id="PIRNR009375"/>
    </source>
</evidence>
<dbReference type="InterPro" id="IPR005378">
    <property type="entry name" value="Vps35"/>
</dbReference>
<evidence type="ECO:0000256" key="3">
    <source>
        <dbReference type="ARBA" id="ARBA00022448"/>
    </source>
</evidence>
<dbReference type="GO" id="GO:0030906">
    <property type="term" value="C:retromer, cargo-selective complex"/>
    <property type="evidence" value="ECO:0007669"/>
    <property type="project" value="InterPro"/>
</dbReference>
<dbReference type="GO" id="GO:0042147">
    <property type="term" value="P:retrograde transport, endosome to Golgi"/>
    <property type="evidence" value="ECO:0007669"/>
    <property type="project" value="InterPro"/>
</dbReference>
<sequence length="976" mass="109888">MALPAPEEGKLLSEALNTVKIQVQQMKRNLELDQLMDALKSASLMLAELRTSSLSPKQYYELYMAVFDALRHLSNYLYDAHTQGRHHLADLYELVQYAGNIVPRLYLMITVGSVYMSIPEAPVKEIMKDMMEMSRGVLHPIRGLFLRHYLSGQTRDNLPTAPETGPGGGLQDSISFVLTNFIEMNKLWVRLQHQGHSRDREKRELERRELRILVGTNLVRLSQLDGVDLDLYQRIILPSILEQVVNCKDVIAQEYLMEVVIQVFTPEFHLHTLGPFLSATAQLHPKVNIKQIVIALIDRLAAYAAKEAENEDPEETKKQEELAAKRLAEKVKTQKAKARQNGGYRVASPKSPTTELNNAWAAPSSPTAASTAESSEFTGSEKPSEPEAHVPETITTEAKESVPTRKFRGVPENVQLFEVFWRQVVQLIKARPDLSIQDITALLVSLTNLSVSCYPDRLEYVDQILGFAAEKIREYSDNPDLHAQQTTTNLSALLVAPINSYQSVLTLLAIPHYVPLLTRQLFSTRRSIAHSIISSVLKNETIIETPEDADGVLELLHVLIKDQSDSSANANAANGQQPHPREVRRQGPYFVEREEMAEEQGWVARMVHLFRAESLDVQYELLQTARRHFETGGDRMRFTFPALITSAIKLCRRYKNREAEEKEWQSKVATILKFIRQLTSILATQVEAPGIGLRLFLLAAQISDECGFEDLTYDFYVQAFTVYEDSISESRAQLQAITLIIGTLAGAKVFGVDNYDTLITKAALHGAKLLKKSHQATAVGLASHLWWQEALPPVENDTSTPEKEEKKDKENEKEKGDKTDKPPTKEDDTENTEKSYPLQDSKRVLECLQKSLRIANSAIEEIVTVQLYCDTLDQYLYYLDHGAPAVAPKFVNSLVELITSSIDNISSPDVHPSQRAPPGLIEGVQTPEMITRHFRNTLIHIQRRKNAVAEGNNPELDAKWDEVDVVGAYMKMGIGR</sequence>
<dbReference type="PIRSF" id="PIRSF009375">
    <property type="entry name" value="Retromer_Vps35"/>
    <property type="match status" value="1"/>
</dbReference>
<keyword evidence="4 6" id="KW-0653">Protein transport</keyword>
<keyword evidence="3 6" id="KW-0813">Transport</keyword>